<dbReference type="InterPro" id="IPR043030">
    <property type="entry name" value="BGBP_N_sf"/>
</dbReference>
<protein>
    <recommendedName>
        <fullName evidence="2">CBM39 domain-containing protein</fullName>
    </recommendedName>
</protein>
<accession>A0A1B6IEI1</accession>
<name>A0A1B6IEI1_9HEMI</name>
<evidence type="ECO:0000256" key="1">
    <source>
        <dbReference type="SAM" id="MobiDB-lite"/>
    </source>
</evidence>
<dbReference type="EMBL" id="GECU01022385">
    <property type="protein sequence ID" value="JAS85321.1"/>
    <property type="molecule type" value="Transcribed_RNA"/>
</dbReference>
<gene>
    <name evidence="3" type="ORF">g.5544</name>
</gene>
<feature type="non-terminal residue" evidence="3">
    <location>
        <position position="295"/>
    </location>
</feature>
<proteinExistence type="predicted"/>
<feature type="compositionally biased region" description="Polar residues" evidence="1">
    <location>
        <begin position="241"/>
        <end position="267"/>
    </location>
</feature>
<dbReference type="Gene3D" id="2.60.40.2140">
    <property type="entry name" value="Beta-1,3-glucan-recognition protein, N-terminal domain"/>
    <property type="match status" value="1"/>
</dbReference>
<evidence type="ECO:0000259" key="2">
    <source>
        <dbReference type="PROSITE" id="PS51969"/>
    </source>
</evidence>
<dbReference type="GO" id="GO:0030246">
    <property type="term" value="F:carbohydrate binding"/>
    <property type="evidence" value="ECO:0007669"/>
    <property type="project" value="InterPro"/>
</dbReference>
<reference evidence="3" key="1">
    <citation type="submission" date="2015-11" db="EMBL/GenBank/DDBJ databases">
        <title>De novo transcriptome assembly of four potential Pierce s Disease insect vectors from Arizona vineyards.</title>
        <authorList>
            <person name="Tassone E.E."/>
        </authorList>
    </citation>
    <scope>NUCLEOTIDE SEQUENCE</scope>
</reference>
<dbReference type="Pfam" id="PF15886">
    <property type="entry name" value="CBM39"/>
    <property type="match status" value="1"/>
</dbReference>
<sequence>RSPQCEVQSVPGSMCSLFLSCTVLVTTIIVSPQAVHLQGAVRVPSQYTRSTAYFFSPDSKYSQSYSGSYNYNVQTRPNNDRSHIVPVRASNPTKAAEPVQSQNSGKNNNPVLEFLSPSGLRITFPGPYSKSSVYLLKFHVNINHEFNGVKRGDWNEDVTLLSGSTWSHTFPDIKLTSGDIVYYWVEVKGQDGARLWFREYKGFYHVPRSHSMVETQQQPMNPKIQSSPSQQSMPSKQSVPLQQSVPPRKQLSSAQQTTTLNRQTIPFPQQPPVLLAGKPVSVPVSNVKTDSPAVP</sequence>
<feature type="domain" description="CBM39" evidence="2">
    <location>
        <begin position="105"/>
        <end position="211"/>
    </location>
</feature>
<evidence type="ECO:0000313" key="3">
    <source>
        <dbReference type="EMBL" id="JAS85321.1"/>
    </source>
</evidence>
<dbReference type="PROSITE" id="PS51969">
    <property type="entry name" value="CBM39"/>
    <property type="match status" value="1"/>
</dbReference>
<organism evidence="3">
    <name type="scientific">Homalodisca liturata</name>
    <dbReference type="NCBI Taxonomy" id="320908"/>
    <lineage>
        <taxon>Eukaryota</taxon>
        <taxon>Metazoa</taxon>
        <taxon>Ecdysozoa</taxon>
        <taxon>Arthropoda</taxon>
        <taxon>Hexapoda</taxon>
        <taxon>Insecta</taxon>
        <taxon>Pterygota</taxon>
        <taxon>Neoptera</taxon>
        <taxon>Paraneoptera</taxon>
        <taxon>Hemiptera</taxon>
        <taxon>Auchenorrhyncha</taxon>
        <taxon>Membracoidea</taxon>
        <taxon>Cicadellidae</taxon>
        <taxon>Cicadellinae</taxon>
        <taxon>Proconiini</taxon>
        <taxon>Homalodisca</taxon>
    </lineage>
</organism>
<feature type="non-terminal residue" evidence="3">
    <location>
        <position position="1"/>
    </location>
</feature>
<feature type="compositionally biased region" description="Low complexity" evidence="1">
    <location>
        <begin position="222"/>
        <end position="240"/>
    </location>
</feature>
<dbReference type="AlphaFoldDB" id="A0A1B6IEI1"/>
<feature type="region of interest" description="Disordered" evidence="1">
    <location>
        <begin position="212"/>
        <end position="295"/>
    </location>
</feature>
<dbReference type="InterPro" id="IPR031756">
    <property type="entry name" value="BGBP_N"/>
</dbReference>